<dbReference type="EMBL" id="BOQE01000001">
    <property type="protein sequence ID" value="GIM44719.1"/>
    <property type="molecule type" value="Genomic_DNA"/>
</dbReference>
<evidence type="ECO:0000313" key="2">
    <source>
        <dbReference type="Proteomes" id="UP001057291"/>
    </source>
</evidence>
<dbReference type="PANTHER" id="PTHR47916">
    <property type="entry name" value="FRUCTOSE-BISPHOSPHATE ALDOLASE CLASS 1"/>
    <property type="match status" value="1"/>
</dbReference>
<protein>
    <submittedName>
        <fullName evidence="1">Aldolase</fullName>
    </submittedName>
</protein>
<dbReference type="Pfam" id="PF01791">
    <property type="entry name" value="DeoC"/>
    <property type="match status" value="1"/>
</dbReference>
<dbReference type="Proteomes" id="UP001057291">
    <property type="component" value="Unassembled WGS sequence"/>
</dbReference>
<proteinExistence type="predicted"/>
<name>A0AAV4LAI8_9BACL</name>
<keyword evidence="2" id="KW-1185">Reference proteome</keyword>
<dbReference type="AlphaFoldDB" id="A0AAV4LAI8"/>
<reference evidence="1" key="1">
    <citation type="journal article" date="2023" name="Int. J. Syst. Evol. Microbiol.">
        <title>Collibacillus ludicampi gen. nov., sp. nov., a new soil bacterium of the family Alicyclobacillaceae.</title>
        <authorList>
            <person name="Jojima T."/>
            <person name="Ioku Y."/>
            <person name="Fukuta Y."/>
            <person name="Shirasaka N."/>
            <person name="Matsumura Y."/>
            <person name="Mori M."/>
        </authorList>
    </citation>
    <scope>NUCLEOTIDE SEQUENCE</scope>
    <source>
        <strain evidence="1">TP075</strain>
    </source>
</reference>
<dbReference type="InterPro" id="IPR050456">
    <property type="entry name" value="DeoC/FbaB_aldolase"/>
</dbReference>
<dbReference type="PIRSF" id="PIRSF038992">
    <property type="entry name" value="Aldolase_Ia"/>
    <property type="match status" value="1"/>
</dbReference>
<sequence length="282" mass="31059">MFIKPRLNRLFASDGKCFDVAIDHGFFNEYAFLTGIESIEKAVQVIVEANPDAIQLSPGQARILQKIPGKQKPSLVLRTDVANVYGKELPRHLFSQLIDRPVEQALALDAACVVVNLFLLPEQPELYHQCVANVTRLKSECERYGMPLMVEPLVMQPNDRGGGYMVDGDITKIIPLVRQAVELGADIIKADPCDNVEEYYKVIEAASGVPVLPRGGGKASEEEILTRTHQLMQQGASGIVYGRNVVQHENPNKMTRAFMAIVHDGATVNEALGILREGAQAR</sequence>
<dbReference type="InterPro" id="IPR002915">
    <property type="entry name" value="DeoC/FbaB/LacD_aldolase"/>
</dbReference>
<dbReference type="Gene3D" id="3.20.20.70">
    <property type="entry name" value="Aldolase class I"/>
    <property type="match status" value="1"/>
</dbReference>
<dbReference type="GO" id="GO:0004332">
    <property type="term" value="F:fructose-bisphosphate aldolase activity"/>
    <property type="evidence" value="ECO:0007669"/>
    <property type="project" value="InterPro"/>
</dbReference>
<accession>A0AAV4LAI8</accession>
<dbReference type="RefSeq" id="WP_282197984.1">
    <property type="nucleotide sequence ID" value="NZ_BOQE01000001.1"/>
</dbReference>
<dbReference type="SMART" id="SM01133">
    <property type="entry name" value="DeoC"/>
    <property type="match status" value="1"/>
</dbReference>
<dbReference type="InterPro" id="IPR041720">
    <property type="entry name" value="FbaB-like"/>
</dbReference>
<dbReference type="InterPro" id="IPR013785">
    <property type="entry name" value="Aldolase_TIM"/>
</dbReference>
<comment type="caution">
    <text evidence="1">The sequence shown here is derived from an EMBL/GenBank/DDBJ whole genome shotgun (WGS) entry which is preliminary data.</text>
</comment>
<gene>
    <name evidence="1" type="ORF">DNHGIG_02680</name>
</gene>
<dbReference type="PANTHER" id="PTHR47916:SF1">
    <property type="entry name" value="3-HYDROXY-5-PHOSPHONOOXYPENTANE-2,4-DIONE THIOLASE"/>
    <property type="match status" value="1"/>
</dbReference>
<organism evidence="1 2">
    <name type="scientific">Collibacillus ludicampi</name>
    <dbReference type="NCBI Taxonomy" id="2771369"/>
    <lineage>
        <taxon>Bacteria</taxon>
        <taxon>Bacillati</taxon>
        <taxon>Bacillota</taxon>
        <taxon>Bacilli</taxon>
        <taxon>Bacillales</taxon>
        <taxon>Alicyclobacillaceae</taxon>
        <taxon>Collibacillus</taxon>
    </lineage>
</organism>
<dbReference type="SUPFAM" id="SSF51569">
    <property type="entry name" value="Aldolase"/>
    <property type="match status" value="1"/>
</dbReference>
<evidence type="ECO:0000313" key="1">
    <source>
        <dbReference type="EMBL" id="GIM44719.1"/>
    </source>
</evidence>